<evidence type="ECO:0000313" key="4">
    <source>
        <dbReference type="Proteomes" id="UP000682739"/>
    </source>
</evidence>
<dbReference type="CDD" id="cd01949">
    <property type="entry name" value="GGDEF"/>
    <property type="match status" value="1"/>
</dbReference>
<dbReference type="FunFam" id="3.30.70.270:FF:000001">
    <property type="entry name" value="Diguanylate cyclase domain protein"/>
    <property type="match status" value="1"/>
</dbReference>
<protein>
    <submittedName>
        <fullName evidence="3">Sensor domain-containing diguanylate cyclase</fullName>
    </submittedName>
</protein>
<dbReference type="Pfam" id="PF01590">
    <property type="entry name" value="GAF"/>
    <property type="match status" value="1"/>
</dbReference>
<dbReference type="SUPFAM" id="SSF55781">
    <property type="entry name" value="GAF domain-like"/>
    <property type="match status" value="1"/>
</dbReference>
<keyword evidence="4" id="KW-1185">Reference proteome</keyword>
<dbReference type="GO" id="GO:0003824">
    <property type="term" value="F:catalytic activity"/>
    <property type="evidence" value="ECO:0007669"/>
    <property type="project" value="UniProtKB-ARBA"/>
</dbReference>
<name>A0A975DBK3_9GAMM</name>
<dbReference type="NCBIfam" id="TIGR00254">
    <property type="entry name" value="GGDEF"/>
    <property type="match status" value="1"/>
</dbReference>
<dbReference type="InterPro" id="IPR029787">
    <property type="entry name" value="Nucleotide_cyclase"/>
</dbReference>
<dbReference type="SUPFAM" id="SSF55073">
    <property type="entry name" value="Nucleotide cyclase"/>
    <property type="match status" value="1"/>
</dbReference>
<dbReference type="InterPro" id="IPR043128">
    <property type="entry name" value="Rev_trsase/Diguanyl_cyclase"/>
</dbReference>
<dbReference type="EMBL" id="CP072110">
    <property type="protein sequence ID" value="QTH64147.1"/>
    <property type="molecule type" value="Genomic_DNA"/>
</dbReference>
<dbReference type="PANTHER" id="PTHR43102">
    <property type="entry name" value="SLR1143 PROTEIN"/>
    <property type="match status" value="1"/>
</dbReference>
<dbReference type="Proteomes" id="UP000682739">
    <property type="component" value="Chromosome"/>
</dbReference>
<comment type="cofactor">
    <cofactor evidence="1">
        <name>Mg(2+)</name>
        <dbReference type="ChEBI" id="CHEBI:18420"/>
    </cofactor>
</comment>
<dbReference type="PROSITE" id="PS50887">
    <property type="entry name" value="GGDEF"/>
    <property type="match status" value="1"/>
</dbReference>
<dbReference type="Pfam" id="PF00990">
    <property type="entry name" value="GGDEF"/>
    <property type="match status" value="1"/>
</dbReference>
<dbReference type="Gene3D" id="3.30.70.270">
    <property type="match status" value="1"/>
</dbReference>
<proteinExistence type="predicted"/>
<evidence type="ECO:0000256" key="1">
    <source>
        <dbReference type="ARBA" id="ARBA00001946"/>
    </source>
</evidence>
<organism evidence="3 4">
    <name type="scientific">Psychrosphaera ytuae</name>
    <dbReference type="NCBI Taxonomy" id="2820710"/>
    <lineage>
        <taxon>Bacteria</taxon>
        <taxon>Pseudomonadati</taxon>
        <taxon>Pseudomonadota</taxon>
        <taxon>Gammaproteobacteria</taxon>
        <taxon>Alteromonadales</taxon>
        <taxon>Pseudoalteromonadaceae</taxon>
        <taxon>Psychrosphaera</taxon>
    </lineage>
</organism>
<dbReference type="RefSeq" id="WP_208832202.1">
    <property type="nucleotide sequence ID" value="NZ_CP072110.1"/>
</dbReference>
<dbReference type="InterPro" id="IPR000160">
    <property type="entry name" value="GGDEF_dom"/>
</dbReference>
<dbReference type="InterPro" id="IPR029016">
    <property type="entry name" value="GAF-like_dom_sf"/>
</dbReference>
<dbReference type="KEGG" id="psym:J1N51_01270"/>
<reference evidence="3" key="1">
    <citation type="submission" date="2021-03" db="EMBL/GenBank/DDBJ databases">
        <title>Description of Psychrosphaera ytuae sp. nov. isolated from deep sea sediment of South China Sea.</title>
        <authorList>
            <person name="Zhang J."/>
            <person name="Xu X.-D."/>
        </authorList>
    </citation>
    <scope>NUCLEOTIDE SEQUENCE</scope>
    <source>
        <strain evidence="3">MTZ26</strain>
    </source>
</reference>
<sequence length="324" mass="36785">MIEPRLPADEKARLEALHALQILDSSPEERFDRLTRMAKRMFGVPISLVSLVDADRQWFKSKQGLDASETPRNISFCGHAILGDDIFDIPNALNDKRFHDNPLVTEAPHIRFYAGCPVRSASGYKLGTICLIDDQPRELTDEDRLLLKDLAMMVEQEIMSVQLATLDELTALNNRRGFMSLAGHLFANCVRNEQAVSLLFFDLNKFKPINDKYGHSEGDRALGVFADILRNSFRQSDVVSRLGGDEFVAFLSDANLREAKSALKRVEQQVSDYNKLNVSEWKLEFSVGHVSAMPQPGDSVEQLLEKADKEMYRNKKSRDKYNHH</sequence>
<dbReference type="PANTHER" id="PTHR43102:SF2">
    <property type="entry name" value="GAF DOMAIN-CONTAINING PROTEIN"/>
    <property type="match status" value="1"/>
</dbReference>
<accession>A0A975DBK3</accession>
<dbReference type="SMART" id="SM00267">
    <property type="entry name" value="GGDEF"/>
    <property type="match status" value="1"/>
</dbReference>
<feature type="domain" description="GGDEF" evidence="2">
    <location>
        <begin position="194"/>
        <end position="324"/>
    </location>
</feature>
<evidence type="ECO:0000313" key="3">
    <source>
        <dbReference type="EMBL" id="QTH64147.1"/>
    </source>
</evidence>
<dbReference type="InterPro" id="IPR003018">
    <property type="entry name" value="GAF"/>
</dbReference>
<evidence type="ECO:0000259" key="2">
    <source>
        <dbReference type="PROSITE" id="PS50887"/>
    </source>
</evidence>
<gene>
    <name evidence="3" type="ORF">J1N51_01270</name>
</gene>
<dbReference type="Gene3D" id="3.30.450.40">
    <property type="match status" value="1"/>
</dbReference>
<dbReference type="SMART" id="SM00065">
    <property type="entry name" value="GAF"/>
    <property type="match status" value="1"/>
</dbReference>
<dbReference type="AlphaFoldDB" id="A0A975DBK3"/>